<dbReference type="SUPFAM" id="SSF52540">
    <property type="entry name" value="P-loop containing nucleoside triphosphate hydrolases"/>
    <property type="match status" value="1"/>
</dbReference>
<dbReference type="InterPro" id="IPR011527">
    <property type="entry name" value="ABC1_TM_dom"/>
</dbReference>
<evidence type="ECO:0000256" key="6">
    <source>
        <dbReference type="ARBA" id="ARBA00022840"/>
    </source>
</evidence>
<gene>
    <name evidence="14" type="primary">lagD</name>
    <name evidence="14" type="ORF">NCTC10184_00296</name>
</gene>
<feature type="transmembrane region" description="Helical" evidence="11">
    <location>
        <begin position="299"/>
        <end position="317"/>
    </location>
</feature>
<keyword evidence="3 11" id="KW-0812">Transmembrane</keyword>
<keyword evidence="14" id="KW-0378">Hydrolase</keyword>
<keyword evidence="4" id="KW-0547">Nucleotide-binding</keyword>
<feature type="transmembrane region" description="Helical" evidence="11">
    <location>
        <begin position="191"/>
        <end position="210"/>
    </location>
</feature>
<evidence type="ECO:0000256" key="1">
    <source>
        <dbReference type="ARBA" id="ARBA00004651"/>
    </source>
</evidence>
<dbReference type="SMART" id="SM00382">
    <property type="entry name" value="AAA"/>
    <property type="match status" value="1"/>
</dbReference>
<dbReference type="InterPro" id="IPR027417">
    <property type="entry name" value="P-loop_NTPase"/>
</dbReference>
<accession>A0A449BA88</accession>
<feature type="domain" description="ABC transmembrane type-1" evidence="12">
    <location>
        <begin position="161"/>
        <end position="438"/>
    </location>
</feature>
<dbReference type="Pfam" id="PF00005">
    <property type="entry name" value="ABC_tran"/>
    <property type="match status" value="1"/>
</dbReference>
<feature type="transmembrane region" description="Helical" evidence="11">
    <location>
        <begin position="419"/>
        <end position="438"/>
    </location>
</feature>
<organism evidence="14 15">
    <name type="scientific">Mycoplasmopsis columbinasalis</name>
    <dbReference type="NCBI Taxonomy" id="114880"/>
    <lineage>
        <taxon>Bacteria</taxon>
        <taxon>Bacillati</taxon>
        <taxon>Mycoplasmatota</taxon>
        <taxon>Mycoplasmoidales</taxon>
        <taxon>Metamycoplasmataceae</taxon>
        <taxon>Mycoplasmopsis</taxon>
    </lineage>
</organism>
<sequence length="683" mass="78724">MKIKQQTDEKDCGLYVLQYFANFLHNLELDINYLKLNAQYGKDGISISCLKAIAKKNNINIESYSGDFASLRELKQQDLPLAIMVTNRGLNHYVVLEKIVGDKYYIQDSVYGGKRVLNAIDLEKIYLGVILVFSSATKQQIKQLTLTNKISDLLLFKEHNALIFIAALFNLVLTFGSTFFVKIVFDIVLPQHLVSSLIAVFAIFLLINCLRFTNNFFKNFVVHKIQTQIENNLQSALLEKFYVCSQNYLHKLSINEYMRRVSFVPMIANYRANFLYSFVFELFSILGSVLILILINVSLFGIVISVLSLTIVINFLFQSKLKKTYPVYMEEQLDKLNSEMNLIGTKGTPMSFQMWNSIFKKYEQSLLKLKTREYKFFVDDNAKNLTFDLLLGNLNLIMVFVGVLFIFKQKLSTGSLMMFMTSSSFLLTPTLSITSLWAKHSLFQKQIEELNFVLNFPAQKRNGKINFARVKSIELLNLNFYFEIQKPIINIRKLLIDKSIQLVGPNGSGKSTLLNLLSQRTEPVTGLYKINGIDIKDIDYTDFNKNFIYISHSHYLPRMTVLDYVTECSPEKVEYLNQAVNNPIIVQLINDMKLNLQDTIIDGGINFSSGQRQFIMLLKLFTQKYKLILLDEAFENLALGMYSVLKELIKQEQNQALFIEVSHSKKYVSNINEVNFEKINKIK</sequence>
<dbReference type="InterPro" id="IPR003439">
    <property type="entry name" value="ABC_transporter-like_ATP-bd"/>
</dbReference>
<dbReference type="EC" id="3.4.22.-" evidence="14"/>
<evidence type="ECO:0000313" key="15">
    <source>
        <dbReference type="Proteomes" id="UP000290876"/>
    </source>
</evidence>
<dbReference type="GO" id="GO:0008234">
    <property type="term" value="F:cysteine-type peptidase activity"/>
    <property type="evidence" value="ECO:0007669"/>
    <property type="project" value="UniProtKB-KW"/>
</dbReference>
<evidence type="ECO:0000256" key="3">
    <source>
        <dbReference type="ARBA" id="ARBA00022692"/>
    </source>
</evidence>
<dbReference type="RefSeq" id="WP_129622926.1">
    <property type="nucleotide sequence ID" value="NZ_LR215043.1"/>
</dbReference>
<keyword evidence="6 14" id="KW-0067">ATP-binding</keyword>
<evidence type="ECO:0000256" key="2">
    <source>
        <dbReference type="ARBA" id="ARBA00005417"/>
    </source>
</evidence>
<keyword evidence="7" id="KW-0653">Protein transport</keyword>
<dbReference type="GO" id="GO:0015031">
    <property type="term" value="P:protein transport"/>
    <property type="evidence" value="ECO:0007669"/>
    <property type="project" value="UniProtKB-KW"/>
</dbReference>
<feature type="transmembrane region" description="Helical" evidence="11">
    <location>
        <begin position="385"/>
        <end position="407"/>
    </location>
</feature>
<dbReference type="EMBL" id="LR215043">
    <property type="protein sequence ID" value="VEU78076.1"/>
    <property type="molecule type" value="Genomic_DNA"/>
</dbReference>
<feature type="transmembrane region" description="Helical" evidence="11">
    <location>
        <begin position="161"/>
        <end position="185"/>
    </location>
</feature>
<keyword evidence="8 11" id="KW-1133">Transmembrane helix</keyword>
<dbReference type="GO" id="GO:0140359">
    <property type="term" value="F:ABC-type transporter activity"/>
    <property type="evidence" value="ECO:0007669"/>
    <property type="project" value="InterPro"/>
</dbReference>
<dbReference type="GO" id="GO:0006508">
    <property type="term" value="P:proteolysis"/>
    <property type="evidence" value="ECO:0007669"/>
    <property type="project" value="InterPro"/>
</dbReference>
<dbReference type="SUPFAM" id="SSF90123">
    <property type="entry name" value="ABC transporter transmembrane region"/>
    <property type="match status" value="1"/>
</dbReference>
<dbReference type="Pfam" id="PF03412">
    <property type="entry name" value="Peptidase_C39"/>
    <property type="match status" value="1"/>
</dbReference>
<dbReference type="InterPro" id="IPR039421">
    <property type="entry name" value="Type_1_exporter"/>
</dbReference>
<feature type="transmembrane region" description="Helical" evidence="11">
    <location>
        <begin position="274"/>
        <end position="293"/>
    </location>
</feature>
<comment type="subcellular location">
    <subcellularLocation>
        <location evidence="1">Cell membrane</location>
        <topology evidence="1">Multi-pass membrane protein</topology>
    </subcellularLocation>
</comment>
<dbReference type="InterPro" id="IPR003593">
    <property type="entry name" value="AAA+_ATPase"/>
</dbReference>
<evidence type="ECO:0000256" key="4">
    <source>
        <dbReference type="ARBA" id="ARBA00022741"/>
    </source>
</evidence>
<evidence type="ECO:0000313" key="14">
    <source>
        <dbReference type="EMBL" id="VEU78076.1"/>
    </source>
</evidence>
<dbReference type="NCBIfam" id="NF045998">
    <property type="entry name" value="cleave_ABC_plasm"/>
    <property type="match status" value="1"/>
</dbReference>
<feature type="domain" description="Peptidase C39" evidence="13">
    <location>
        <begin position="6"/>
        <end position="133"/>
    </location>
</feature>
<dbReference type="GO" id="GO:0005524">
    <property type="term" value="F:ATP binding"/>
    <property type="evidence" value="ECO:0007669"/>
    <property type="project" value="UniProtKB-KW"/>
</dbReference>
<dbReference type="KEGG" id="mcob:NCTC10184_00296"/>
<keyword evidence="9 11" id="KW-0472">Membrane</keyword>
<evidence type="ECO:0000256" key="5">
    <source>
        <dbReference type="ARBA" id="ARBA00022807"/>
    </source>
</evidence>
<dbReference type="GO" id="GO:0016887">
    <property type="term" value="F:ATP hydrolysis activity"/>
    <property type="evidence" value="ECO:0007669"/>
    <property type="project" value="InterPro"/>
</dbReference>
<dbReference type="PROSITE" id="PS50929">
    <property type="entry name" value="ABC_TM1F"/>
    <property type="match status" value="1"/>
</dbReference>
<proteinExistence type="inferred from homology"/>
<dbReference type="InterPro" id="IPR005074">
    <property type="entry name" value="Peptidase_C39"/>
</dbReference>
<keyword evidence="5" id="KW-0788">Thiol protease</keyword>
<evidence type="ECO:0000256" key="9">
    <source>
        <dbReference type="ARBA" id="ARBA00023136"/>
    </source>
</evidence>
<dbReference type="GO" id="GO:0005886">
    <property type="term" value="C:plasma membrane"/>
    <property type="evidence" value="ECO:0007669"/>
    <property type="project" value="UniProtKB-SubCell"/>
</dbReference>
<evidence type="ECO:0000256" key="7">
    <source>
        <dbReference type="ARBA" id="ARBA00022927"/>
    </source>
</evidence>
<protein>
    <submittedName>
        <fullName evidence="14">ABC transporter ATP-binding protein</fullName>
        <ecNumber evidence="14">3.4.22.-</ecNumber>
    </submittedName>
</protein>
<dbReference type="Gene3D" id="3.90.70.10">
    <property type="entry name" value="Cysteine proteinases"/>
    <property type="match status" value="1"/>
</dbReference>
<comment type="similarity">
    <text evidence="2">Belongs to the ABC transporter superfamily.</text>
</comment>
<dbReference type="AlphaFoldDB" id="A0A449BA88"/>
<dbReference type="PANTHER" id="PTHR24221:SF654">
    <property type="entry name" value="ATP-BINDING CASSETTE SUB-FAMILY B MEMBER 6"/>
    <property type="match status" value="1"/>
</dbReference>
<reference evidence="14 15" key="1">
    <citation type="submission" date="2019-01" db="EMBL/GenBank/DDBJ databases">
        <authorList>
            <consortium name="Pathogen Informatics"/>
        </authorList>
    </citation>
    <scope>NUCLEOTIDE SEQUENCE [LARGE SCALE GENOMIC DNA]</scope>
    <source>
        <strain evidence="14 15">NCTC10184</strain>
    </source>
</reference>
<evidence type="ECO:0000259" key="13">
    <source>
        <dbReference type="PROSITE" id="PS50990"/>
    </source>
</evidence>
<keyword evidence="5" id="KW-0645">Protease</keyword>
<dbReference type="GO" id="GO:0043213">
    <property type="term" value="P:bacteriocin transport"/>
    <property type="evidence" value="ECO:0007669"/>
    <property type="project" value="UniProtKB-KW"/>
</dbReference>
<evidence type="ECO:0000256" key="8">
    <source>
        <dbReference type="ARBA" id="ARBA00022989"/>
    </source>
</evidence>
<keyword evidence="15" id="KW-1185">Reference proteome</keyword>
<keyword evidence="7" id="KW-0813">Transport</keyword>
<evidence type="ECO:0000256" key="10">
    <source>
        <dbReference type="ARBA" id="ARBA00043264"/>
    </source>
</evidence>
<dbReference type="OrthoDB" id="403954at2"/>
<dbReference type="PANTHER" id="PTHR24221">
    <property type="entry name" value="ATP-BINDING CASSETTE SUB-FAMILY B"/>
    <property type="match status" value="1"/>
</dbReference>
<evidence type="ECO:0000256" key="11">
    <source>
        <dbReference type="SAM" id="Phobius"/>
    </source>
</evidence>
<name>A0A449BA88_9BACT</name>
<dbReference type="Gene3D" id="3.40.50.300">
    <property type="entry name" value="P-loop containing nucleotide triphosphate hydrolases"/>
    <property type="match status" value="1"/>
</dbReference>
<dbReference type="PROSITE" id="PS50990">
    <property type="entry name" value="PEPTIDASE_C39"/>
    <property type="match status" value="1"/>
</dbReference>
<keyword evidence="10" id="KW-0080">Bacteriocin transport</keyword>
<dbReference type="InterPro" id="IPR036640">
    <property type="entry name" value="ABC1_TM_sf"/>
</dbReference>
<dbReference type="Proteomes" id="UP000290876">
    <property type="component" value="Chromosome"/>
</dbReference>
<dbReference type="Pfam" id="PF00664">
    <property type="entry name" value="ABC_membrane"/>
    <property type="match status" value="1"/>
</dbReference>
<evidence type="ECO:0000259" key="12">
    <source>
        <dbReference type="PROSITE" id="PS50929"/>
    </source>
</evidence>
<dbReference type="GO" id="GO:0034040">
    <property type="term" value="F:ATPase-coupled lipid transmembrane transporter activity"/>
    <property type="evidence" value="ECO:0007669"/>
    <property type="project" value="TreeGrafter"/>
</dbReference>
<dbReference type="Gene3D" id="1.20.1560.10">
    <property type="entry name" value="ABC transporter type 1, transmembrane domain"/>
    <property type="match status" value="1"/>
</dbReference>